<protein>
    <submittedName>
        <fullName evidence="2">Uncharacterized protein</fullName>
    </submittedName>
</protein>
<feature type="region of interest" description="Disordered" evidence="1">
    <location>
        <begin position="242"/>
        <end position="275"/>
    </location>
</feature>
<dbReference type="RefSeq" id="XP_052946744.1">
    <property type="nucleotide sequence ID" value="XM_053088841.1"/>
</dbReference>
<organism evidence="2 3">
    <name type="scientific">Dioszegia hungarica</name>
    <dbReference type="NCBI Taxonomy" id="4972"/>
    <lineage>
        <taxon>Eukaryota</taxon>
        <taxon>Fungi</taxon>
        <taxon>Dikarya</taxon>
        <taxon>Basidiomycota</taxon>
        <taxon>Agaricomycotina</taxon>
        <taxon>Tremellomycetes</taxon>
        <taxon>Tremellales</taxon>
        <taxon>Bulleribasidiaceae</taxon>
        <taxon>Dioszegia</taxon>
    </lineage>
</organism>
<reference evidence="2" key="1">
    <citation type="journal article" date="2022" name="G3 (Bethesda)">
        <title>High quality genome of the basidiomycete yeast Dioszegia hungarica PDD-24b-2 isolated from cloud water.</title>
        <authorList>
            <person name="Jarrige D."/>
            <person name="Haridas S."/>
            <person name="Bleykasten-Grosshans C."/>
            <person name="Joly M."/>
            <person name="Nadalig T."/>
            <person name="Sancelme M."/>
            <person name="Vuilleumier S."/>
            <person name="Grigoriev I.V."/>
            <person name="Amato P."/>
            <person name="Bringel F."/>
        </authorList>
    </citation>
    <scope>NUCLEOTIDE SEQUENCE</scope>
    <source>
        <strain evidence="2">PDD-24b-2</strain>
    </source>
</reference>
<dbReference type="AlphaFoldDB" id="A0AA38HB51"/>
<proteinExistence type="predicted"/>
<gene>
    <name evidence="2" type="ORF">MKK02DRAFT_34037</name>
</gene>
<evidence type="ECO:0000313" key="3">
    <source>
        <dbReference type="Proteomes" id="UP001164286"/>
    </source>
</evidence>
<evidence type="ECO:0000256" key="1">
    <source>
        <dbReference type="SAM" id="MobiDB-lite"/>
    </source>
</evidence>
<comment type="caution">
    <text evidence="2">The sequence shown here is derived from an EMBL/GenBank/DDBJ whole genome shotgun (WGS) entry which is preliminary data.</text>
</comment>
<dbReference type="GeneID" id="77728046"/>
<accession>A0AA38HB51</accession>
<name>A0AA38HB51_9TREE</name>
<evidence type="ECO:0000313" key="2">
    <source>
        <dbReference type="EMBL" id="KAI9636967.1"/>
    </source>
</evidence>
<dbReference type="Proteomes" id="UP001164286">
    <property type="component" value="Unassembled WGS sequence"/>
</dbReference>
<keyword evidence="3" id="KW-1185">Reference proteome</keyword>
<feature type="compositionally biased region" description="Basic and acidic residues" evidence="1">
    <location>
        <begin position="242"/>
        <end position="265"/>
    </location>
</feature>
<dbReference type="EMBL" id="JAKWFO010000005">
    <property type="protein sequence ID" value="KAI9636967.1"/>
    <property type="molecule type" value="Genomic_DNA"/>
</dbReference>
<sequence length="335" mass="36347">MAHVSDIWYCPRSVRDDAELLPPKLAVASRLAKARGDGAAARAVQELPAARLPTLHGECGESGAIATPLKLKLHRYNMSSALASAPTAAATSRSPFSNKINTESFGRVRDILADSHACLSAYYSHLREIGTTWATGNSEAWTVMTEEERLTQLKSEVKKVRGALDDLFGCPTSPETDDFTAQLNNDTEHVNPNLQQNILFALQPPADVGVAKFSARLMAHELLDQMQWLRTYVGRLSARLSDDLKPFDNPDRPDSPDCDSGRTREEEAEASDAATKAAIVEGDIRGRGANVGLLLSTVIPVHEALTRFLETEAACDCGQRRANSKTSEDTASSKT</sequence>